<accession>A0A650EP55</accession>
<sequence length="351" mass="39957">MNEQLTNELVRLEREALVAAGHPLDKSKQNKNPKYAQNYFERYQDNLFADFSDEHLAQYESGNGKELEDVKNYPAKMKSIFSSSAMTFNILGNGEIRAKDGNGIFVAGEYKIEYEKKLLTLNTEHSKTHPAHLDAFLLNGTNAIFCEMKMLEWMRDTPGFLKHAYFDDVNFFSNIAGGEESLAAFKKMRDALCAQMAEFSMKEADKDPHRFGRYDAWQMFKHILGIYNMSSAVTRRDVSARQGNGITALPKIKKATLVNVIFEPPVSVFADNAAQKAYRNARTKENGEFYIFKKCVEESGIVAAFKKDCGIEFSLELLTAAEFMDCFELGDRAEYLQRYRLDKMGKKGAEK</sequence>
<gene>
    <name evidence="1" type="ORF">Unknown280_1650</name>
</gene>
<protein>
    <submittedName>
        <fullName evidence="1">Uncharacterized protein</fullName>
    </submittedName>
</protein>
<evidence type="ECO:0000313" key="1">
    <source>
        <dbReference type="EMBL" id="QGT51473.1"/>
    </source>
</evidence>
<reference evidence="1" key="1">
    <citation type="journal article" date="2020" name="J. ISSAAS">
        <title>Lactobacilli and other gastrointestinal microbiota of Peromyscus leucopus, reservoir host for agents of Lyme disease and other zoonoses in North America.</title>
        <authorList>
            <person name="Milovic A."/>
            <person name="Bassam K."/>
            <person name="Shao H."/>
            <person name="Chatzistamou I."/>
            <person name="Tufts D.M."/>
            <person name="Diuk-Wasser M."/>
            <person name="Barbour A.G."/>
        </authorList>
    </citation>
    <scope>NUCLEOTIDE SEQUENCE</scope>
    <source>
        <strain evidence="1">LL50</strain>
    </source>
</reference>
<dbReference type="EMBL" id="MN577574">
    <property type="protein sequence ID" value="QGT51473.1"/>
    <property type="molecule type" value="Genomic_DNA"/>
</dbReference>
<organism evidence="1">
    <name type="scientific">uncultured Spirochaetaceae bacterium</name>
    <dbReference type="NCBI Taxonomy" id="201186"/>
    <lineage>
        <taxon>Bacteria</taxon>
        <taxon>Pseudomonadati</taxon>
        <taxon>Spirochaetota</taxon>
        <taxon>Spirochaetia</taxon>
        <taxon>Spirochaetales</taxon>
        <taxon>Spirochaetaceae</taxon>
        <taxon>environmental samples</taxon>
    </lineage>
</organism>
<dbReference type="AlphaFoldDB" id="A0A650EP55"/>
<name>A0A650EP55_9SPIO</name>
<proteinExistence type="predicted"/>